<reference evidence="1 2" key="1">
    <citation type="journal article" date="2019" name="G3 (Bethesda)">
        <title>Sequencing of a Wild Apple (Malus baccata) Genome Unravels the Differences Between Cultivated and Wild Apple Species Regarding Disease Resistance and Cold Tolerance.</title>
        <authorList>
            <person name="Chen X."/>
        </authorList>
    </citation>
    <scope>NUCLEOTIDE SEQUENCE [LARGE SCALE GENOMIC DNA]</scope>
    <source>
        <strain evidence="2">cv. Shandingzi</strain>
        <tissue evidence="1">Leaves</tissue>
    </source>
</reference>
<organism evidence="1 2">
    <name type="scientific">Malus baccata</name>
    <name type="common">Siberian crab apple</name>
    <name type="synonym">Pyrus baccata</name>
    <dbReference type="NCBI Taxonomy" id="106549"/>
    <lineage>
        <taxon>Eukaryota</taxon>
        <taxon>Viridiplantae</taxon>
        <taxon>Streptophyta</taxon>
        <taxon>Embryophyta</taxon>
        <taxon>Tracheophyta</taxon>
        <taxon>Spermatophyta</taxon>
        <taxon>Magnoliopsida</taxon>
        <taxon>eudicotyledons</taxon>
        <taxon>Gunneridae</taxon>
        <taxon>Pentapetalae</taxon>
        <taxon>rosids</taxon>
        <taxon>fabids</taxon>
        <taxon>Rosales</taxon>
        <taxon>Rosaceae</taxon>
        <taxon>Amygdaloideae</taxon>
        <taxon>Maleae</taxon>
        <taxon>Malus</taxon>
    </lineage>
</organism>
<dbReference type="STRING" id="106549.A0A540L055"/>
<dbReference type="GO" id="GO:0061503">
    <property type="term" value="F:tRNA threonylcarbamoyladenosine dehydratase"/>
    <property type="evidence" value="ECO:0007669"/>
    <property type="project" value="TreeGrafter"/>
</dbReference>
<dbReference type="PANTHER" id="PTHR43267:SF2">
    <property type="entry name" value="TRNA THREONYLCARBAMOYLADENOSINE DEHYDRATASE 1-RELATED"/>
    <property type="match status" value="1"/>
</dbReference>
<dbReference type="EMBL" id="VIEB01000836">
    <property type="protein sequence ID" value="TQD79853.1"/>
    <property type="molecule type" value="Genomic_DNA"/>
</dbReference>
<evidence type="ECO:0000313" key="1">
    <source>
        <dbReference type="EMBL" id="TQD79853.1"/>
    </source>
</evidence>
<dbReference type="Proteomes" id="UP000315295">
    <property type="component" value="Unassembled WGS sequence"/>
</dbReference>
<keyword evidence="2" id="KW-1185">Reference proteome</keyword>
<comment type="caution">
    <text evidence="1">The sequence shown here is derived from an EMBL/GenBank/DDBJ whole genome shotgun (WGS) entry which is preliminary data.</text>
</comment>
<evidence type="ECO:0000313" key="2">
    <source>
        <dbReference type="Proteomes" id="UP000315295"/>
    </source>
</evidence>
<name>A0A540L055_MALBA</name>
<dbReference type="AlphaFoldDB" id="A0A540L055"/>
<proteinExistence type="predicted"/>
<dbReference type="GO" id="GO:0061504">
    <property type="term" value="P:cyclic threonylcarbamoyladenosine biosynthetic process"/>
    <property type="evidence" value="ECO:0007669"/>
    <property type="project" value="TreeGrafter"/>
</dbReference>
<dbReference type="GO" id="GO:0009536">
    <property type="term" value="C:plastid"/>
    <property type="evidence" value="ECO:0007669"/>
    <property type="project" value="TreeGrafter"/>
</dbReference>
<sequence>MYIAKELWHGRSAREPFAKDVGRGMWRSVNELMLVRWDREKPASVSNLILLKFKEADEHESITLEDIKEREAEFFDRVTSVLKRAELEFGL</sequence>
<dbReference type="InterPro" id="IPR045886">
    <property type="entry name" value="ThiF/MoeB/HesA"/>
</dbReference>
<dbReference type="PANTHER" id="PTHR43267">
    <property type="entry name" value="TRNA THREONYLCARBAMOYLADENOSINE DEHYDRATASE"/>
    <property type="match status" value="1"/>
</dbReference>
<protein>
    <submittedName>
        <fullName evidence="1">Uncharacterized protein</fullName>
    </submittedName>
</protein>
<accession>A0A540L055</accession>
<gene>
    <name evidence="1" type="ORF">C1H46_034567</name>
</gene>